<feature type="transmembrane region" description="Helical" evidence="10">
    <location>
        <begin position="370"/>
        <end position="391"/>
    </location>
</feature>
<reference evidence="13 14" key="1">
    <citation type="submission" date="2019-03" db="EMBL/GenBank/DDBJ databases">
        <title>Genomic Encyclopedia of Type Strains, Phase IV (KMG-IV): sequencing the most valuable type-strain genomes for metagenomic binning, comparative biology and taxonomic classification.</title>
        <authorList>
            <person name="Goeker M."/>
        </authorList>
    </citation>
    <scope>NUCLEOTIDE SEQUENCE [LARGE SCALE GENOMIC DNA]</scope>
    <source>
        <strain evidence="13 14">DSM 45934</strain>
    </source>
</reference>
<comment type="caution">
    <text evidence="13">The sequence shown here is derived from an EMBL/GenBank/DDBJ whole genome shotgun (WGS) entry which is preliminary data.</text>
</comment>
<feature type="domain" description="Protein kinase" evidence="11">
    <location>
        <begin position="33"/>
        <end position="300"/>
    </location>
</feature>
<keyword evidence="8" id="KW-0119">Carbohydrate metabolism</keyword>
<dbReference type="PROSITE" id="PS50011">
    <property type="entry name" value="PROTEIN_KINASE_DOM"/>
    <property type="match status" value="1"/>
</dbReference>
<keyword evidence="10" id="KW-0812">Transmembrane</keyword>
<evidence type="ECO:0000256" key="9">
    <source>
        <dbReference type="SAM" id="MobiDB-lite"/>
    </source>
</evidence>
<evidence type="ECO:0000256" key="1">
    <source>
        <dbReference type="ARBA" id="ARBA00012513"/>
    </source>
</evidence>
<organism evidence="13 14">
    <name type="scientific">Actinocrispum wychmicini</name>
    <dbReference type="NCBI Taxonomy" id="1213861"/>
    <lineage>
        <taxon>Bacteria</taxon>
        <taxon>Bacillati</taxon>
        <taxon>Actinomycetota</taxon>
        <taxon>Actinomycetes</taxon>
        <taxon>Pseudonocardiales</taxon>
        <taxon>Pseudonocardiaceae</taxon>
        <taxon>Actinocrispum</taxon>
    </lineage>
</organism>
<dbReference type="Gene3D" id="1.10.510.10">
    <property type="entry name" value="Transferase(Phosphotransferase) domain 1"/>
    <property type="match status" value="1"/>
</dbReference>
<keyword evidence="4" id="KW-0547">Nucleotide-binding</keyword>
<evidence type="ECO:0000259" key="12">
    <source>
        <dbReference type="PROSITE" id="PS50853"/>
    </source>
</evidence>
<dbReference type="OrthoDB" id="9762169at2"/>
<dbReference type="CDD" id="cd00063">
    <property type="entry name" value="FN3"/>
    <property type="match status" value="1"/>
</dbReference>
<dbReference type="PROSITE" id="PS50853">
    <property type="entry name" value="FN3"/>
    <property type="match status" value="1"/>
</dbReference>
<feature type="domain" description="Fibronectin type-III" evidence="12">
    <location>
        <begin position="415"/>
        <end position="505"/>
    </location>
</feature>
<name>A0A4R2J282_9PSEU</name>
<keyword evidence="2 13" id="KW-0723">Serine/threonine-protein kinase</keyword>
<dbReference type="EMBL" id="SLWS01000012">
    <property type="protein sequence ID" value="TCO52303.1"/>
    <property type="molecule type" value="Genomic_DNA"/>
</dbReference>
<dbReference type="PANTHER" id="PTHR43289:SF6">
    <property type="entry name" value="SERINE_THREONINE-PROTEIN KINASE NEKL-3"/>
    <property type="match status" value="1"/>
</dbReference>
<evidence type="ECO:0000256" key="7">
    <source>
        <dbReference type="ARBA" id="ARBA00023295"/>
    </source>
</evidence>
<evidence type="ECO:0000256" key="8">
    <source>
        <dbReference type="ARBA" id="ARBA00023326"/>
    </source>
</evidence>
<dbReference type="SMART" id="SM00220">
    <property type="entry name" value="S_TKc"/>
    <property type="match status" value="1"/>
</dbReference>
<evidence type="ECO:0000256" key="3">
    <source>
        <dbReference type="ARBA" id="ARBA00022679"/>
    </source>
</evidence>
<keyword evidence="14" id="KW-1185">Reference proteome</keyword>
<protein>
    <recommendedName>
        <fullName evidence="1">non-specific serine/threonine protein kinase</fullName>
        <ecNumber evidence="1">2.7.11.1</ecNumber>
    </recommendedName>
</protein>
<proteinExistence type="predicted"/>
<evidence type="ECO:0000256" key="2">
    <source>
        <dbReference type="ARBA" id="ARBA00022527"/>
    </source>
</evidence>
<evidence type="ECO:0000313" key="14">
    <source>
        <dbReference type="Proteomes" id="UP000295680"/>
    </source>
</evidence>
<dbReference type="InterPro" id="IPR000719">
    <property type="entry name" value="Prot_kinase_dom"/>
</dbReference>
<keyword evidence="10" id="KW-1133">Transmembrane helix</keyword>
<dbReference type="InterPro" id="IPR003961">
    <property type="entry name" value="FN3_dom"/>
</dbReference>
<dbReference type="Proteomes" id="UP000295680">
    <property type="component" value="Unassembled WGS sequence"/>
</dbReference>
<keyword evidence="6" id="KW-0067">ATP-binding</keyword>
<keyword evidence="10" id="KW-0472">Membrane</keyword>
<keyword evidence="8" id="KW-0624">Polysaccharide degradation</keyword>
<evidence type="ECO:0000259" key="11">
    <source>
        <dbReference type="PROSITE" id="PS50011"/>
    </source>
</evidence>
<dbReference type="GO" id="GO:0005524">
    <property type="term" value="F:ATP binding"/>
    <property type="evidence" value="ECO:0007669"/>
    <property type="project" value="UniProtKB-KW"/>
</dbReference>
<evidence type="ECO:0000256" key="5">
    <source>
        <dbReference type="ARBA" id="ARBA00022777"/>
    </source>
</evidence>
<dbReference type="InterPro" id="IPR013783">
    <property type="entry name" value="Ig-like_fold"/>
</dbReference>
<evidence type="ECO:0000256" key="4">
    <source>
        <dbReference type="ARBA" id="ARBA00022741"/>
    </source>
</evidence>
<dbReference type="GO" id="GO:0004674">
    <property type="term" value="F:protein serine/threonine kinase activity"/>
    <property type="evidence" value="ECO:0007669"/>
    <property type="project" value="UniProtKB-KW"/>
</dbReference>
<dbReference type="EC" id="2.7.11.1" evidence="1"/>
<dbReference type="Gene3D" id="3.30.200.20">
    <property type="entry name" value="Phosphorylase Kinase, domain 1"/>
    <property type="match status" value="1"/>
</dbReference>
<dbReference type="GO" id="GO:0016798">
    <property type="term" value="F:hydrolase activity, acting on glycosyl bonds"/>
    <property type="evidence" value="ECO:0007669"/>
    <property type="project" value="UniProtKB-KW"/>
</dbReference>
<feature type="region of interest" description="Disordered" evidence="9">
    <location>
        <begin position="392"/>
        <end position="417"/>
    </location>
</feature>
<evidence type="ECO:0000256" key="10">
    <source>
        <dbReference type="SAM" id="Phobius"/>
    </source>
</evidence>
<dbReference type="InterPro" id="IPR011009">
    <property type="entry name" value="Kinase-like_dom_sf"/>
</dbReference>
<dbReference type="GO" id="GO:0000272">
    <property type="term" value="P:polysaccharide catabolic process"/>
    <property type="evidence" value="ECO:0007669"/>
    <property type="project" value="UniProtKB-KW"/>
</dbReference>
<keyword evidence="7" id="KW-0326">Glycosidase</keyword>
<dbReference type="PANTHER" id="PTHR43289">
    <property type="entry name" value="MITOGEN-ACTIVATED PROTEIN KINASE KINASE KINASE 20-RELATED"/>
    <property type="match status" value="1"/>
</dbReference>
<gene>
    <name evidence="13" type="ORF">EV192_11234</name>
</gene>
<keyword evidence="3" id="KW-0808">Transferase</keyword>
<dbReference type="Pfam" id="PF00069">
    <property type="entry name" value="Pkinase"/>
    <property type="match status" value="1"/>
</dbReference>
<keyword evidence="7" id="KW-0378">Hydrolase</keyword>
<dbReference type="AlphaFoldDB" id="A0A4R2J282"/>
<accession>A0A4R2J282</accession>
<dbReference type="CDD" id="cd14014">
    <property type="entry name" value="STKc_PknB_like"/>
    <property type="match status" value="1"/>
</dbReference>
<dbReference type="Gene3D" id="2.60.40.10">
    <property type="entry name" value="Immunoglobulins"/>
    <property type="match status" value="1"/>
</dbReference>
<dbReference type="InterPro" id="IPR036116">
    <property type="entry name" value="FN3_sf"/>
</dbReference>
<keyword evidence="5 13" id="KW-0418">Kinase</keyword>
<dbReference type="SUPFAM" id="SSF49265">
    <property type="entry name" value="Fibronectin type III"/>
    <property type="match status" value="1"/>
</dbReference>
<evidence type="ECO:0000256" key="6">
    <source>
        <dbReference type="ARBA" id="ARBA00022840"/>
    </source>
</evidence>
<dbReference type="RefSeq" id="WP_132124247.1">
    <property type="nucleotide sequence ID" value="NZ_SLWS01000012.1"/>
</dbReference>
<evidence type="ECO:0000313" key="13">
    <source>
        <dbReference type="EMBL" id="TCO52303.1"/>
    </source>
</evidence>
<dbReference type="SUPFAM" id="SSF56112">
    <property type="entry name" value="Protein kinase-like (PK-like)"/>
    <property type="match status" value="1"/>
</dbReference>
<sequence length="505" mass="53557">MTGADQPSLSDAELRAWAPKPAPGAAEVRLPGYSGFQLVAEGGEGMVYRARQDGLDRFVAVKVINVNDPARVARFRRELEITVELGRQHPHIVTVLDTGVTPDGRPCIVMEYYELGSLHDRLREHGPLPVDDVVASGVAVADALAFAHGQGFLHRDVKPQNILRLPTSYVLADFGVARLADAGQTTSLRMVSYRHAAPQMIDGEPPSVVDDVWSLGSTLFTLLAGTAPFASDNPDEDTMLSYLGRLRSAEPRPLLRPDVPADLTDVIFTCLRKERADRYPDAASLRSALAAIQSGTHGWAPALPQEVGEPAGEPPSDVTERLPDEDTVIPSFGPLGHEAPVVSVSPEPLTMPVFPPPVEPLAPKRRRGRAVLLTVLALSVGVAVGVGLVVLNRPDRPATPPPPTVTSSSPAGNDPAFAPTITSLADKGTNVRLTWSDPTGGHAQFVVIDVTAAKPQPLGTVAAGTTSYTVDGLDSAKQYCFQVLAIGLADPSTQRGASPKSCTTR</sequence>